<feature type="compositionally biased region" description="Basic and acidic residues" evidence="3">
    <location>
        <begin position="29"/>
        <end position="49"/>
    </location>
</feature>
<evidence type="ECO:0000313" key="5">
    <source>
        <dbReference type="EMBL" id="HIT41593.1"/>
    </source>
</evidence>
<reference evidence="5" key="1">
    <citation type="submission" date="2020-10" db="EMBL/GenBank/DDBJ databases">
        <authorList>
            <person name="Gilroy R."/>
        </authorList>
    </citation>
    <scope>NUCLEOTIDE SEQUENCE</scope>
    <source>
        <strain evidence="5">CHK123-3438</strain>
    </source>
</reference>
<keyword evidence="2" id="KW-0378">Hydrolase</keyword>
<gene>
    <name evidence="5" type="ORF">IAB60_05740</name>
</gene>
<comment type="caution">
    <text evidence="5">The sequence shown here is derived from an EMBL/GenBank/DDBJ whole genome shotgun (WGS) entry which is preliminary data.</text>
</comment>
<reference evidence="5" key="2">
    <citation type="journal article" date="2021" name="PeerJ">
        <title>Extensive microbial diversity within the chicken gut microbiome revealed by metagenomics and culture.</title>
        <authorList>
            <person name="Gilroy R."/>
            <person name="Ravi A."/>
            <person name="Getino M."/>
            <person name="Pursley I."/>
            <person name="Horton D.L."/>
            <person name="Alikhan N.F."/>
            <person name="Baker D."/>
            <person name="Gharbi K."/>
            <person name="Hall N."/>
            <person name="Watson M."/>
            <person name="Adriaenssens E.M."/>
            <person name="Foster-Nyarko E."/>
            <person name="Jarju S."/>
            <person name="Secka A."/>
            <person name="Antonio M."/>
            <person name="Oren A."/>
            <person name="Chaudhuri R.R."/>
            <person name="La Ragione R."/>
            <person name="Hildebrand F."/>
            <person name="Pallen M.J."/>
        </authorList>
    </citation>
    <scope>NUCLEOTIDE SEQUENCE</scope>
    <source>
        <strain evidence="5">CHK123-3438</strain>
    </source>
</reference>
<dbReference type="InterPro" id="IPR050955">
    <property type="entry name" value="Plant_Biomass_Hydrol_Est"/>
</dbReference>
<accession>A0A9D1KEK2</accession>
<name>A0A9D1KEK2_9FIRM</name>
<dbReference type="PANTHER" id="PTHR43037:SF5">
    <property type="entry name" value="FERULOYL ESTERASE"/>
    <property type="match status" value="1"/>
</dbReference>
<evidence type="ECO:0000256" key="3">
    <source>
        <dbReference type="SAM" id="MobiDB-lite"/>
    </source>
</evidence>
<feature type="region of interest" description="Disordered" evidence="3">
    <location>
        <begin position="1"/>
        <end position="79"/>
    </location>
</feature>
<evidence type="ECO:0000256" key="1">
    <source>
        <dbReference type="ARBA" id="ARBA00022729"/>
    </source>
</evidence>
<dbReference type="Proteomes" id="UP000886860">
    <property type="component" value="Unassembled WGS sequence"/>
</dbReference>
<evidence type="ECO:0000313" key="6">
    <source>
        <dbReference type="Proteomes" id="UP000886860"/>
    </source>
</evidence>
<dbReference type="EMBL" id="DVKS01000096">
    <property type="protein sequence ID" value="HIT41593.1"/>
    <property type="molecule type" value="Genomic_DNA"/>
</dbReference>
<organism evidence="5 6">
    <name type="scientific">Candidatus Caccovicinus merdipullorum</name>
    <dbReference type="NCBI Taxonomy" id="2840724"/>
    <lineage>
        <taxon>Bacteria</taxon>
        <taxon>Bacillati</taxon>
        <taxon>Bacillota</taxon>
        <taxon>Clostridia</taxon>
        <taxon>Eubacteriales</taxon>
        <taxon>Candidatus Caccovicinus</taxon>
    </lineage>
</organism>
<evidence type="ECO:0000256" key="2">
    <source>
        <dbReference type="ARBA" id="ARBA00022801"/>
    </source>
</evidence>
<proteinExistence type="predicted"/>
<dbReference type="Gene3D" id="3.40.50.1820">
    <property type="entry name" value="alpha/beta hydrolase"/>
    <property type="match status" value="1"/>
</dbReference>
<feature type="domain" description="Peptidase S9 prolyl oligopeptidase catalytic" evidence="4">
    <location>
        <begin position="159"/>
        <end position="215"/>
    </location>
</feature>
<keyword evidence="1" id="KW-0732">Signal</keyword>
<dbReference type="GO" id="GO:0008236">
    <property type="term" value="F:serine-type peptidase activity"/>
    <property type="evidence" value="ECO:0007669"/>
    <property type="project" value="InterPro"/>
</dbReference>
<sequence length="314" mass="34492">MLAGCGAGNPAPEAAGQTASVNAEAGTEDAVRAEGSEAAGEERAVHTDGAEESGTENASRAEEQERSGTENWEETAGTEQYRNFTVDNVLHVPDLGEIHYCVYIPDSYDGSRPYSLYLTLPGYQGLYFQGAGENIRTEDFAFAAMDYNDEMIILAPQLEDWGETSADKTIALTEYYLNQYNIDPNRVYINGYSGGGETLSLVLDKRPKLYTAALMCSSRWDGGYQAVTDARTPVYFVIGESDEYYGSEPFIQAYEEIRNRYEEKGLSEEEIDQLAVLDVKPASYFAEGGVSNQHGGGARLFSRDDSVMGWLFGE</sequence>
<evidence type="ECO:0000259" key="4">
    <source>
        <dbReference type="Pfam" id="PF00326"/>
    </source>
</evidence>
<protein>
    <submittedName>
        <fullName evidence="5">Prolyl oligopeptidase family serine peptidase</fullName>
    </submittedName>
</protein>
<dbReference type="PANTHER" id="PTHR43037">
    <property type="entry name" value="UNNAMED PRODUCT-RELATED"/>
    <property type="match status" value="1"/>
</dbReference>
<dbReference type="AlphaFoldDB" id="A0A9D1KEK2"/>
<dbReference type="InterPro" id="IPR001375">
    <property type="entry name" value="Peptidase_S9_cat"/>
</dbReference>
<feature type="compositionally biased region" description="Basic and acidic residues" evidence="3">
    <location>
        <begin position="59"/>
        <end position="68"/>
    </location>
</feature>
<dbReference type="InterPro" id="IPR029058">
    <property type="entry name" value="AB_hydrolase_fold"/>
</dbReference>
<dbReference type="Pfam" id="PF00326">
    <property type="entry name" value="Peptidase_S9"/>
    <property type="match status" value="1"/>
</dbReference>
<dbReference type="GO" id="GO:0006508">
    <property type="term" value="P:proteolysis"/>
    <property type="evidence" value="ECO:0007669"/>
    <property type="project" value="InterPro"/>
</dbReference>
<dbReference type="SUPFAM" id="SSF53474">
    <property type="entry name" value="alpha/beta-Hydrolases"/>
    <property type="match status" value="1"/>
</dbReference>